<feature type="domain" description="TACO1/YebC-like N-terminal" evidence="1">
    <location>
        <begin position="33"/>
        <end position="102"/>
    </location>
</feature>
<dbReference type="InterPro" id="IPR029072">
    <property type="entry name" value="YebC-like"/>
</dbReference>
<dbReference type="PANTHER" id="PTHR12532:SF0">
    <property type="entry name" value="TRANSLATIONAL ACTIVATOR OF CYTOCHROME C OXIDASE 1"/>
    <property type="match status" value="1"/>
</dbReference>
<dbReference type="AlphaFoldDB" id="A0A8T0A049"/>
<dbReference type="Pfam" id="PF20772">
    <property type="entry name" value="TACO1_YebC_N"/>
    <property type="match status" value="1"/>
</dbReference>
<evidence type="ECO:0000313" key="3">
    <source>
        <dbReference type="Proteomes" id="UP000605970"/>
    </source>
</evidence>
<evidence type="ECO:0000313" key="2">
    <source>
        <dbReference type="EMBL" id="KAF7638912.1"/>
    </source>
</evidence>
<evidence type="ECO:0000259" key="1">
    <source>
        <dbReference type="Pfam" id="PF20772"/>
    </source>
</evidence>
<dbReference type="SUPFAM" id="SSF75625">
    <property type="entry name" value="YebC-like"/>
    <property type="match status" value="1"/>
</dbReference>
<dbReference type="OrthoDB" id="2017544at2759"/>
<gene>
    <name evidence="2" type="ORF">Mgra_00001722</name>
</gene>
<dbReference type="InterPro" id="IPR002876">
    <property type="entry name" value="Transcrip_reg_TACO1-like"/>
</dbReference>
<reference evidence="2" key="1">
    <citation type="journal article" date="2020" name="Ecol. Evol.">
        <title>Genome structure and content of the rice root-knot nematode (Meloidogyne graminicola).</title>
        <authorList>
            <person name="Phan N.T."/>
            <person name="Danchin E.G.J."/>
            <person name="Klopp C."/>
            <person name="Perfus-Barbeoch L."/>
            <person name="Kozlowski D.K."/>
            <person name="Koutsovoulos G.D."/>
            <person name="Lopez-Roques C."/>
            <person name="Bouchez O."/>
            <person name="Zahm M."/>
            <person name="Besnard G."/>
            <person name="Bellafiore S."/>
        </authorList>
    </citation>
    <scope>NUCLEOTIDE SEQUENCE</scope>
    <source>
        <strain evidence="2">VN-18</strain>
    </source>
</reference>
<dbReference type="EMBL" id="JABEBT010000009">
    <property type="protein sequence ID" value="KAF7638912.1"/>
    <property type="molecule type" value="Genomic_DNA"/>
</dbReference>
<dbReference type="PANTHER" id="PTHR12532">
    <property type="entry name" value="TRANSLATIONAL ACTIVATOR OF CYTOCHROME C OXIDASE 1"/>
    <property type="match status" value="1"/>
</dbReference>
<name>A0A8T0A049_9BILA</name>
<organism evidence="2 3">
    <name type="scientific">Meloidogyne graminicola</name>
    <dbReference type="NCBI Taxonomy" id="189291"/>
    <lineage>
        <taxon>Eukaryota</taxon>
        <taxon>Metazoa</taxon>
        <taxon>Ecdysozoa</taxon>
        <taxon>Nematoda</taxon>
        <taxon>Chromadorea</taxon>
        <taxon>Rhabditida</taxon>
        <taxon>Tylenchina</taxon>
        <taxon>Tylenchomorpha</taxon>
        <taxon>Tylenchoidea</taxon>
        <taxon>Meloidogynidae</taxon>
        <taxon>Meloidogyninae</taxon>
        <taxon>Meloidogyne</taxon>
    </lineage>
</organism>
<protein>
    <recommendedName>
        <fullName evidence="1">TACO1/YebC-like N-terminal domain-containing protein</fullName>
    </recommendedName>
</protein>
<dbReference type="InterPro" id="IPR049083">
    <property type="entry name" value="TACO1_YebC_N"/>
</dbReference>
<proteinExistence type="predicted"/>
<dbReference type="InterPro" id="IPR017856">
    <property type="entry name" value="Integrase-like_N"/>
</dbReference>
<comment type="caution">
    <text evidence="2">The sequence shown here is derived from an EMBL/GenBank/DDBJ whole genome shotgun (WGS) entry which is preliminary data.</text>
</comment>
<dbReference type="Gene3D" id="1.10.10.200">
    <property type="match status" value="1"/>
</dbReference>
<dbReference type="Proteomes" id="UP000605970">
    <property type="component" value="Unassembled WGS sequence"/>
</dbReference>
<dbReference type="GO" id="GO:0005739">
    <property type="term" value="C:mitochondrion"/>
    <property type="evidence" value="ECO:0007669"/>
    <property type="project" value="TreeGrafter"/>
</dbReference>
<keyword evidence="3" id="KW-1185">Reference proteome</keyword>
<sequence>MNGNILFLYSQRIPLFLSKSNICFCNSRLKGHSHWQNVAKTKMAKDQEKAKKINEFAKKIKVAVKEGFDPAINKKLARVMEDYRKESLPSETFNKLLNRLKDEAKKEKEGETN</sequence>
<accession>A0A8T0A049</accession>